<sequence>MRTEKPTITLCMIVKDEEAYLPRCLDSVKDYINYCVIVDTGSTDKTKEIAKKYTDLIYDFEWCDDFSAARNFSFEKVPDDTDWILWLDADDIVEGGENLVSMAASAPHQIEAIVFHYYYEKHESGNWINVHNRERLLRKAGRRPEAKPWTWLNRVHECIDLGDIQPGGLAMSEDVHFYHMRPVGKPCFTRNVRLLKKQIKDEPHNLRPYAYVGHEYYHVQDWKNALKWYQKYINMGSTWYAEVYQILHRMGDCCIQLHQFDKARKLNLEALGIKPEWADAYLGLMEVEAWLQNWDKCVEWYEAGAQKEPIDPALAMNPLDYTYNAWLFYEAALFNTGKVKEALVCVEDSLTLIGKNPILQQKKEMYSTWLLRDGQAKAMITLCDSFTEEEQLLLLPATPHYLKANTELRDKLVLPHYKRRPIRDTIVFFCGRSVEPWAPPKMNEGGIGGSETAVVEIAKRLVKKGYPVNVYNNCGHWEGEHEGVWYWEWDRFNPSEMPLLFIAERWPDLIDAIPNGLLKICHLHDLHYGDRLSREIGMKWNKICPVSEWHGKHLQLVYQIPDEKIMPIPNGIDLTRFTQAVKRNPKKCVYSSSPDRGLEPLVFNIWPKIVEAVPDAELHIFYGWDSFLASASLVDPNAAAGMHGFKDLMMRKVDSMPSVHWRGRVGQAELTKEFLGSGFWLYPTDFLEVSCITAMEAQAAGLAIIATDLGALKETVADRGYLIPGFSRNYSYQKMFLGTVFALMDDENKRQEIAKKGLDYAHNFSWDGVVDNLADWMETELKKL</sequence>
<dbReference type="Pfam" id="PF00535">
    <property type="entry name" value="Glycos_transf_2"/>
    <property type="match status" value="1"/>
</dbReference>
<dbReference type="EMBL" id="MT144606">
    <property type="protein sequence ID" value="QJH94805.1"/>
    <property type="molecule type" value="Genomic_DNA"/>
</dbReference>
<dbReference type="InterPro" id="IPR011990">
    <property type="entry name" value="TPR-like_helical_dom_sf"/>
</dbReference>
<name>A0A6M3XDU1_9ZZZZ</name>
<dbReference type="CDD" id="cd02511">
    <property type="entry name" value="Beta4Glucosyltransferase"/>
    <property type="match status" value="1"/>
</dbReference>
<dbReference type="InterPro" id="IPR029044">
    <property type="entry name" value="Nucleotide-diphossugar_trans"/>
</dbReference>
<dbReference type="SUPFAM" id="SSF53756">
    <property type="entry name" value="UDP-Glycosyltransferase/glycogen phosphorylase"/>
    <property type="match status" value="1"/>
</dbReference>
<accession>A0A6M3XDU1</accession>
<proteinExistence type="predicted"/>
<dbReference type="CDD" id="cd03801">
    <property type="entry name" value="GT4_PimA-like"/>
    <property type="match status" value="1"/>
</dbReference>
<evidence type="ECO:0000259" key="1">
    <source>
        <dbReference type="Pfam" id="PF00535"/>
    </source>
</evidence>
<dbReference type="SMART" id="SM00028">
    <property type="entry name" value="TPR"/>
    <property type="match status" value="3"/>
</dbReference>
<organism evidence="3">
    <name type="scientific">viral metagenome</name>
    <dbReference type="NCBI Taxonomy" id="1070528"/>
    <lineage>
        <taxon>unclassified sequences</taxon>
        <taxon>metagenomes</taxon>
        <taxon>organismal metagenomes</taxon>
    </lineage>
</organism>
<dbReference type="AlphaFoldDB" id="A0A6M3XDU1"/>
<dbReference type="Gene3D" id="3.40.50.2000">
    <property type="entry name" value="Glycogen Phosphorylase B"/>
    <property type="match status" value="2"/>
</dbReference>
<keyword evidence="3" id="KW-0808">Transferase</keyword>
<dbReference type="Gene3D" id="1.25.40.10">
    <property type="entry name" value="Tetratricopeptide repeat domain"/>
    <property type="match status" value="1"/>
</dbReference>
<dbReference type="PANTHER" id="PTHR43630">
    <property type="entry name" value="POLY-BETA-1,6-N-ACETYL-D-GLUCOSAMINE SYNTHASE"/>
    <property type="match status" value="1"/>
</dbReference>
<dbReference type="PANTHER" id="PTHR43630:SF2">
    <property type="entry name" value="GLYCOSYLTRANSFERASE"/>
    <property type="match status" value="1"/>
</dbReference>
<dbReference type="SUPFAM" id="SSF81901">
    <property type="entry name" value="HCP-like"/>
    <property type="match status" value="1"/>
</dbReference>
<protein>
    <submittedName>
        <fullName evidence="3">Putative glycosyltransferase</fullName>
    </submittedName>
</protein>
<feature type="domain" description="Glycosyltransferase subfamily 4-like N-terminal" evidence="2">
    <location>
        <begin position="447"/>
        <end position="576"/>
    </location>
</feature>
<dbReference type="GO" id="GO:0016740">
    <property type="term" value="F:transferase activity"/>
    <property type="evidence" value="ECO:0007669"/>
    <property type="project" value="UniProtKB-KW"/>
</dbReference>
<dbReference type="InterPro" id="IPR028098">
    <property type="entry name" value="Glyco_trans_4-like_N"/>
</dbReference>
<dbReference type="Pfam" id="PF13439">
    <property type="entry name" value="Glyco_transf_4"/>
    <property type="match status" value="1"/>
</dbReference>
<dbReference type="Gene3D" id="3.90.550.10">
    <property type="entry name" value="Spore Coat Polysaccharide Biosynthesis Protein SpsA, Chain A"/>
    <property type="match status" value="1"/>
</dbReference>
<reference evidence="3" key="1">
    <citation type="submission" date="2020-03" db="EMBL/GenBank/DDBJ databases">
        <title>The deep terrestrial virosphere.</title>
        <authorList>
            <person name="Holmfeldt K."/>
            <person name="Nilsson E."/>
            <person name="Simone D."/>
            <person name="Lopez-Fernandez M."/>
            <person name="Wu X."/>
            <person name="de Brujin I."/>
            <person name="Lundin D."/>
            <person name="Andersson A."/>
            <person name="Bertilsson S."/>
            <person name="Dopson M."/>
        </authorList>
    </citation>
    <scope>NUCLEOTIDE SEQUENCE</scope>
    <source>
        <strain evidence="3">TM448B00301</strain>
    </source>
</reference>
<evidence type="ECO:0000313" key="3">
    <source>
        <dbReference type="EMBL" id="QJH94805.1"/>
    </source>
</evidence>
<gene>
    <name evidence="3" type="ORF">TM448B00301_0047</name>
</gene>
<dbReference type="InterPro" id="IPR019734">
    <property type="entry name" value="TPR_rpt"/>
</dbReference>
<evidence type="ECO:0000259" key="2">
    <source>
        <dbReference type="Pfam" id="PF13439"/>
    </source>
</evidence>
<dbReference type="InterPro" id="IPR001173">
    <property type="entry name" value="Glyco_trans_2-like"/>
</dbReference>
<dbReference type="SUPFAM" id="SSF53448">
    <property type="entry name" value="Nucleotide-diphospho-sugar transferases"/>
    <property type="match status" value="1"/>
</dbReference>
<feature type="domain" description="Glycosyltransferase 2-like" evidence="1">
    <location>
        <begin position="10"/>
        <end position="140"/>
    </location>
</feature>